<dbReference type="GO" id="GO:0003964">
    <property type="term" value="F:RNA-directed DNA polymerase activity"/>
    <property type="evidence" value="ECO:0007669"/>
    <property type="project" value="UniProtKB-EC"/>
</dbReference>
<comment type="caution">
    <text evidence="5">The sequence shown here is derived from an EMBL/GenBank/DDBJ whole genome shotgun (WGS) entry which is preliminary data.</text>
</comment>
<dbReference type="InterPro" id="IPR000477">
    <property type="entry name" value="RT_dom"/>
</dbReference>
<evidence type="ECO:0000256" key="1">
    <source>
        <dbReference type="ARBA" id="ARBA00012493"/>
    </source>
</evidence>
<dbReference type="PROSITE" id="PS50878">
    <property type="entry name" value="RT_POL"/>
    <property type="match status" value="1"/>
</dbReference>
<dbReference type="Pfam" id="PF00078">
    <property type="entry name" value="RVT_1"/>
    <property type="match status" value="1"/>
</dbReference>
<protein>
    <recommendedName>
        <fullName evidence="1">RNA-directed DNA polymerase</fullName>
        <ecNumber evidence="1">2.7.7.49</ecNumber>
    </recommendedName>
</protein>
<dbReference type="Gene3D" id="3.10.10.10">
    <property type="entry name" value="HIV Type 1 Reverse Transcriptase, subunit A, domain 1"/>
    <property type="match status" value="1"/>
</dbReference>
<sequence>MDPPLPPPAPDFAEATKVSIPLTLPPFYREDPRLWFIQLDAAFTGAHVNTQRARFTRTIPLLPYDVAVQAADLTQAQLVTPYDDLKQRLIEIFEPSRHARITALTEHRPLGDLKPSQLLRQMRHHLGDLTPNDILKAFWIKALPIAVQMSIAPWMDKTPEFLAPIADATHEIRSAAAVHQIEPDCNTEAVATKQPPRRNSPARNYQQNRPPSPIQQKGYVNTVNSGVTTEPTPPTFINMLAKYRPEPRSSSHLSTVKHFIETKGPPVTAKSRRLHPEQLRQTKEHFKQLINDGIIQPSKSPWASPLHAVPKPNGTWRFCGDYRRLNERTVGDQYAVPHLRDFSSHLHGCTVFSTLDISRAFHHIDVNPQDVPKTAIITPFGLYEYRKMNFGLKNAAQSWQRYMDQILRDFDFVFCFLDDVLIASRNIKEHERHVKAVLDVFAAEGLTVNKEKCVLAKNEVTCLGHIVNENGIRPVPKKVDNLTTFPLPTTVTDLRRFLGMLNFYRRHIPNAAMHQQPLVNAIPQPSKKKDRRTIEWTEQMKSAFNKCKNDLQNATTLAHPSPKGRLSITTDASDVGIGAVLQQVVDNKTSPLGFFSKTLTTAQQKYSTFDKELLAIYESVKHFRDFVEGRTFHIITDHKPLTTSLHQDRKTASPRRIRQMEFISQFTTDIRYTPGTSNVVADTLSRPSLELHELTTFPSGKEISVGQQSDESSEFRNLISTGRLEETQSSRNTSDSRSHSGEAFLASHEYRNTRIRPSMS</sequence>
<dbReference type="FunFam" id="3.30.70.270:FF:000020">
    <property type="entry name" value="Transposon Tf2-6 polyprotein-like Protein"/>
    <property type="match status" value="1"/>
</dbReference>
<feature type="domain" description="Reverse transcriptase" evidence="4">
    <location>
        <begin position="290"/>
        <end position="467"/>
    </location>
</feature>
<keyword evidence="2" id="KW-0511">Multifunctional enzyme</keyword>
<reference evidence="5" key="1">
    <citation type="journal article" date="2021" name="Mol. Ecol. Resour.">
        <title>Apolygus lucorum genome provides insights into omnivorousness and mesophyll feeding.</title>
        <authorList>
            <person name="Liu Y."/>
            <person name="Liu H."/>
            <person name="Wang H."/>
            <person name="Huang T."/>
            <person name="Liu B."/>
            <person name="Yang B."/>
            <person name="Yin L."/>
            <person name="Li B."/>
            <person name="Zhang Y."/>
            <person name="Zhang S."/>
            <person name="Jiang F."/>
            <person name="Zhang X."/>
            <person name="Ren Y."/>
            <person name="Wang B."/>
            <person name="Wang S."/>
            <person name="Lu Y."/>
            <person name="Wu K."/>
            <person name="Fan W."/>
            <person name="Wang G."/>
        </authorList>
    </citation>
    <scope>NUCLEOTIDE SEQUENCE</scope>
    <source>
        <strain evidence="5">12Hb</strain>
    </source>
</reference>
<dbReference type="InterPro" id="IPR043502">
    <property type="entry name" value="DNA/RNA_pol_sf"/>
</dbReference>
<dbReference type="InterPro" id="IPR041577">
    <property type="entry name" value="RT_RNaseH_2"/>
</dbReference>
<organism evidence="5 6">
    <name type="scientific">Apolygus lucorum</name>
    <name type="common">Small green plant bug</name>
    <name type="synonym">Lygocoris lucorum</name>
    <dbReference type="NCBI Taxonomy" id="248454"/>
    <lineage>
        <taxon>Eukaryota</taxon>
        <taxon>Metazoa</taxon>
        <taxon>Ecdysozoa</taxon>
        <taxon>Arthropoda</taxon>
        <taxon>Hexapoda</taxon>
        <taxon>Insecta</taxon>
        <taxon>Pterygota</taxon>
        <taxon>Neoptera</taxon>
        <taxon>Paraneoptera</taxon>
        <taxon>Hemiptera</taxon>
        <taxon>Heteroptera</taxon>
        <taxon>Panheteroptera</taxon>
        <taxon>Cimicomorpha</taxon>
        <taxon>Miridae</taxon>
        <taxon>Mirini</taxon>
        <taxon>Apolygus</taxon>
    </lineage>
</organism>
<feature type="region of interest" description="Disordered" evidence="3">
    <location>
        <begin position="721"/>
        <end position="760"/>
    </location>
</feature>
<dbReference type="Proteomes" id="UP000466442">
    <property type="component" value="Unassembled WGS sequence"/>
</dbReference>
<evidence type="ECO:0000256" key="2">
    <source>
        <dbReference type="ARBA" id="ARBA00023268"/>
    </source>
</evidence>
<proteinExistence type="predicted"/>
<feature type="compositionally biased region" description="Polar residues" evidence="3">
    <location>
        <begin position="201"/>
        <end position="219"/>
    </location>
</feature>
<dbReference type="InterPro" id="IPR043128">
    <property type="entry name" value="Rev_trsase/Diguanyl_cyclase"/>
</dbReference>
<evidence type="ECO:0000256" key="3">
    <source>
        <dbReference type="SAM" id="MobiDB-lite"/>
    </source>
</evidence>
<gene>
    <name evidence="5" type="ORF">GE061_016600</name>
</gene>
<evidence type="ECO:0000259" key="4">
    <source>
        <dbReference type="PROSITE" id="PS50878"/>
    </source>
</evidence>
<feature type="region of interest" description="Disordered" evidence="3">
    <location>
        <begin position="188"/>
        <end position="219"/>
    </location>
</feature>
<dbReference type="Pfam" id="PF23055">
    <property type="entry name" value="DUF7041"/>
    <property type="match status" value="1"/>
</dbReference>
<dbReference type="PANTHER" id="PTHR37984">
    <property type="entry name" value="PROTEIN CBG26694"/>
    <property type="match status" value="1"/>
</dbReference>
<dbReference type="CDD" id="cd09274">
    <property type="entry name" value="RNase_HI_RT_Ty3"/>
    <property type="match status" value="1"/>
</dbReference>
<dbReference type="PANTHER" id="PTHR37984:SF5">
    <property type="entry name" value="PROTEIN NYNRIN-LIKE"/>
    <property type="match status" value="1"/>
</dbReference>
<keyword evidence="6" id="KW-1185">Reference proteome</keyword>
<dbReference type="InterPro" id="IPR050951">
    <property type="entry name" value="Retrovirus_Pol_polyprotein"/>
</dbReference>
<accession>A0A8S9XHT7</accession>
<dbReference type="EC" id="2.7.7.49" evidence="1"/>
<name>A0A8S9XHT7_APOLU</name>
<dbReference type="InterPro" id="IPR055469">
    <property type="entry name" value="DUF7041"/>
</dbReference>
<dbReference type="Gene3D" id="3.30.70.270">
    <property type="match status" value="2"/>
</dbReference>
<dbReference type="CDD" id="cd01647">
    <property type="entry name" value="RT_LTR"/>
    <property type="match status" value="1"/>
</dbReference>
<evidence type="ECO:0000313" key="6">
    <source>
        <dbReference type="Proteomes" id="UP000466442"/>
    </source>
</evidence>
<dbReference type="AlphaFoldDB" id="A0A8S9XHT7"/>
<feature type="compositionally biased region" description="Basic and acidic residues" evidence="3">
    <location>
        <begin position="723"/>
        <end position="740"/>
    </location>
</feature>
<evidence type="ECO:0000313" key="5">
    <source>
        <dbReference type="EMBL" id="KAF6208149.1"/>
    </source>
</evidence>
<dbReference type="EMBL" id="WIXP02000007">
    <property type="protein sequence ID" value="KAF6208149.1"/>
    <property type="molecule type" value="Genomic_DNA"/>
</dbReference>
<dbReference type="OrthoDB" id="6628902at2759"/>
<dbReference type="SUPFAM" id="SSF56672">
    <property type="entry name" value="DNA/RNA polymerases"/>
    <property type="match status" value="1"/>
</dbReference>
<dbReference type="Pfam" id="PF17919">
    <property type="entry name" value="RT_RNaseH_2"/>
    <property type="match status" value="1"/>
</dbReference>